<dbReference type="Proteomes" id="UP001497480">
    <property type="component" value="Unassembled WGS sequence"/>
</dbReference>
<proteinExistence type="predicted"/>
<reference evidence="2 3" key="1">
    <citation type="submission" date="2024-03" db="EMBL/GenBank/DDBJ databases">
        <authorList>
            <person name="Martinez-Hernandez J."/>
        </authorList>
    </citation>
    <scope>NUCLEOTIDE SEQUENCE [LARGE SCALE GENOMIC DNA]</scope>
</reference>
<sequence>MALSFNKILFIALQLLLLIFTIFVASPQSRVDCRPLLLHFQWSNEYGLLLQALPNGHAPGTGGSNDHP</sequence>
<accession>A0AAV1WLP7</accession>
<feature type="signal peptide" evidence="1">
    <location>
        <begin position="1"/>
        <end position="27"/>
    </location>
</feature>
<dbReference type="EMBL" id="CAXHTB010000007">
    <property type="protein sequence ID" value="CAL0310320.1"/>
    <property type="molecule type" value="Genomic_DNA"/>
</dbReference>
<keyword evidence="3" id="KW-1185">Reference proteome</keyword>
<comment type="caution">
    <text evidence="2">The sequence shown here is derived from an EMBL/GenBank/DDBJ whole genome shotgun (WGS) entry which is preliminary data.</text>
</comment>
<evidence type="ECO:0000256" key="1">
    <source>
        <dbReference type="SAM" id="SignalP"/>
    </source>
</evidence>
<organism evidence="2 3">
    <name type="scientific">Lupinus luteus</name>
    <name type="common">European yellow lupine</name>
    <dbReference type="NCBI Taxonomy" id="3873"/>
    <lineage>
        <taxon>Eukaryota</taxon>
        <taxon>Viridiplantae</taxon>
        <taxon>Streptophyta</taxon>
        <taxon>Embryophyta</taxon>
        <taxon>Tracheophyta</taxon>
        <taxon>Spermatophyta</taxon>
        <taxon>Magnoliopsida</taxon>
        <taxon>eudicotyledons</taxon>
        <taxon>Gunneridae</taxon>
        <taxon>Pentapetalae</taxon>
        <taxon>rosids</taxon>
        <taxon>fabids</taxon>
        <taxon>Fabales</taxon>
        <taxon>Fabaceae</taxon>
        <taxon>Papilionoideae</taxon>
        <taxon>50 kb inversion clade</taxon>
        <taxon>genistoids sensu lato</taxon>
        <taxon>core genistoids</taxon>
        <taxon>Genisteae</taxon>
        <taxon>Lupinus</taxon>
    </lineage>
</organism>
<evidence type="ECO:0000313" key="2">
    <source>
        <dbReference type="EMBL" id="CAL0310320.1"/>
    </source>
</evidence>
<evidence type="ECO:0000313" key="3">
    <source>
        <dbReference type="Proteomes" id="UP001497480"/>
    </source>
</evidence>
<evidence type="ECO:0008006" key="4">
    <source>
        <dbReference type="Google" id="ProtNLM"/>
    </source>
</evidence>
<protein>
    <recommendedName>
        <fullName evidence="4">Transmembrane protein</fullName>
    </recommendedName>
</protein>
<feature type="chain" id="PRO_5043909314" description="Transmembrane protein" evidence="1">
    <location>
        <begin position="28"/>
        <end position="68"/>
    </location>
</feature>
<dbReference type="AlphaFoldDB" id="A0AAV1WLP7"/>
<name>A0AAV1WLP7_LUPLU</name>
<keyword evidence="1" id="KW-0732">Signal</keyword>
<gene>
    <name evidence="2" type="ORF">LLUT_LOCUS11380</name>
</gene>